<dbReference type="Gene3D" id="3.30.1390.30">
    <property type="entry name" value="Penicillin-binding protein 2a, domain 3"/>
    <property type="match status" value="1"/>
</dbReference>
<proteinExistence type="predicted"/>
<gene>
    <name evidence="7" type="ORF">S01H1_45332</name>
</gene>
<evidence type="ECO:0000313" key="7">
    <source>
        <dbReference type="EMBL" id="GAG00081.1"/>
    </source>
</evidence>
<dbReference type="AlphaFoldDB" id="X0VHS0"/>
<dbReference type="InterPro" id="IPR005311">
    <property type="entry name" value="PBP_dimer"/>
</dbReference>
<reference evidence="7" key="1">
    <citation type="journal article" date="2014" name="Front. Microbiol.">
        <title>High frequency of phylogenetically diverse reductive dehalogenase-homologous genes in deep subseafloor sedimentary metagenomes.</title>
        <authorList>
            <person name="Kawai M."/>
            <person name="Futagami T."/>
            <person name="Toyoda A."/>
            <person name="Takaki Y."/>
            <person name="Nishi S."/>
            <person name="Hori S."/>
            <person name="Arai W."/>
            <person name="Tsubouchi T."/>
            <person name="Morono Y."/>
            <person name="Uchiyama I."/>
            <person name="Ito T."/>
            <person name="Fujiyama A."/>
            <person name="Inagaki F."/>
            <person name="Takami H."/>
        </authorList>
    </citation>
    <scope>NUCLEOTIDE SEQUENCE</scope>
    <source>
        <strain evidence="7">Expedition CK06-06</strain>
    </source>
</reference>
<dbReference type="Gene3D" id="3.90.1310.10">
    <property type="entry name" value="Penicillin-binding protein 2a (Domain 2)"/>
    <property type="match status" value="1"/>
</dbReference>
<dbReference type="Gene3D" id="3.40.710.10">
    <property type="entry name" value="DD-peptidase/beta-lactamase superfamily"/>
    <property type="match status" value="1"/>
</dbReference>
<dbReference type="SUPFAM" id="SSF56601">
    <property type="entry name" value="beta-lactamase/transpeptidase-like"/>
    <property type="match status" value="1"/>
</dbReference>
<name>X0VHS0_9ZZZZ</name>
<sequence length="264" mass="30301">AKNNYLKLIPLDSIRGSIYDRNREVLAYDKATFNISVIPYQIKREKTHLFKEISESVGYEENRIHKNYKKNFQNFFSPVDIILNIDKTGALNLKERFEGKIVINPQPQRYYPYPYQFSHLLGYVKRAFISYEKLKKYGYSPLERVGFFGLEQSYDTYLKGEDGGDLIEIDAKGRVVGYLGKRAPKRGKDIQLTIDRDIQNIASDSLSGKKGVLILMGSETGAILALNSFPSFNPNCFIKGKNTEKFLKSRHSPMLNRAINATYP</sequence>
<evidence type="ECO:0000256" key="2">
    <source>
        <dbReference type="ARBA" id="ARBA00012865"/>
    </source>
</evidence>
<dbReference type="Pfam" id="PF03717">
    <property type="entry name" value="PBP_dimer"/>
    <property type="match status" value="1"/>
</dbReference>
<comment type="catalytic activity">
    <reaction evidence="1">
        <text>a beta-lactam + H2O = a substituted beta-amino acid</text>
        <dbReference type="Rhea" id="RHEA:20401"/>
        <dbReference type="ChEBI" id="CHEBI:15377"/>
        <dbReference type="ChEBI" id="CHEBI:35627"/>
        <dbReference type="ChEBI" id="CHEBI:140347"/>
        <dbReference type="EC" id="3.5.2.6"/>
    </reaction>
</comment>
<evidence type="ECO:0000256" key="1">
    <source>
        <dbReference type="ARBA" id="ARBA00001526"/>
    </source>
</evidence>
<protein>
    <recommendedName>
        <fullName evidence="2">beta-lactamase</fullName>
        <ecNumber evidence="2">3.5.2.6</ecNumber>
    </recommendedName>
</protein>
<evidence type="ECO:0000256" key="5">
    <source>
        <dbReference type="ARBA" id="ARBA00023251"/>
    </source>
</evidence>
<comment type="caution">
    <text evidence="7">The sequence shown here is derived from an EMBL/GenBank/DDBJ whole genome shotgun (WGS) entry which is preliminary data.</text>
</comment>
<feature type="non-terminal residue" evidence="7">
    <location>
        <position position="1"/>
    </location>
</feature>
<dbReference type="PANTHER" id="PTHR30627:SF6">
    <property type="entry name" value="BETA-LACTAMASE YBXI-RELATED"/>
    <property type="match status" value="1"/>
</dbReference>
<evidence type="ECO:0000256" key="3">
    <source>
        <dbReference type="ARBA" id="ARBA00022729"/>
    </source>
</evidence>
<feature type="non-terminal residue" evidence="7">
    <location>
        <position position="264"/>
    </location>
</feature>
<dbReference type="InterPro" id="IPR036138">
    <property type="entry name" value="PBP_dimer_sf"/>
</dbReference>
<organism evidence="7">
    <name type="scientific">marine sediment metagenome</name>
    <dbReference type="NCBI Taxonomy" id="412755"/>
    <lineage>
        <taxon>unclassified sequences</taxon>
        <taxon>metagenomes</taxon>
        <taxon>ecological metagenomes</taxon>
    </lineage>
</organism>
<dbReference type="GO" id="GO:0008658">
    <property type="term" value="F:penicillin binding"/>
    <property type="evidence" value="ECO:0007669"/>
    <property type="project" value="InterPro"/>
</dbReference>
<accession>X0VHS0</accession>
<dbReference type="GO" id="GO:0071555">
    <property type="term" value="P:cell wall organization"/>
    <property type="evidence" value="ECO:0007669"/>
    <property type="project" value="TreeGrafter"/>
</dbReference>
<keyword evidence="3" id="KW-0732">Signal</keyword>
<dbReference type="SUPFAM" id="SSF56519">
    <property type="entry name" value="Penicillin binding protein dimerisation domain"/>
    <property type="match status" value="1"/>
</dbReference>
<dbReference type="EMBL" id="BARS01028963">
    <property type="protein sequence ID" value="GAG00081.1"/>
    <property type="molecule type" value="Genomic_DNA"/>
</dbReference>
<dbReference type="GO" id="GO:0005886">
    <property type="term" value="C:plasma membrane"/>
    <property type="evidence" value="ECO:0007669"/>
    <property type="project" value="TreeGrafter"/>
</dbReference>
<dbReference type="GO" id="GO:0008800">
    <property type="term" value="F:beta-lactamase activity"/>
    <property type="evidence" value="ECO:0007669"/>
    <property type="project" value="UniProtKB-EC"/>
</dbReference>
<dbReference type="GO" id="GO:0046677">
    <property type="term" value="P:response to antibiotic"/>
    <property type="evidence" value="ECO:0007669"/>
    <property type="project" value="UniProtKB-KW"/>
</dbReference>
<dbReference type="InterPro" id="IPR012338">
    <property type="entry name" value="Beta-lactam/transpept-like"/>
</dbReference>
<evidence type="ECO:0000256" key="4">
    <source>
        <dbReference type="ARBA" id="ARBA00022801"/>
    </source>
</evidence>
<dbReference type="InterPro" id="IPR050515">
    <property type="entry name" value="Beta-lactam/transpept"/>
</dbReference>
<dbReference type="PANTHER" id="PTHR30627">
    <property type="entry name" value="PEPTIDOGLYCAN D,D-TRANSPEPTIDASE"/>
    <property type="match status" value="1"/>
</dbReference>
<keyword evidence="5" id="KW-0046">Antibiotic resistance</keyword>
<feature type="domain" description="Penicillin-binding protein dimerisation" evidence="6">
    <location>
        <begin position="13"/>
        <end position="176"/>
    </location>
</feature>
<dbReference type="EC" id="3.5.2.6" evidence="2"/>
<evidence type="ECO:0000259" key="6">
    <source>
        <dbReference type="Pfam" id="PF03717"/>
    </source>
</evidence>
<keyword evidence="4" id="KW-0378">Hydrolase</keyword>